<keyword evidence="3" id="KW-1185">Reference proteome</keyword>
<proteinExistence type="predicted"/>
<evidence type="ECO:0000313" key="2">
    <source>
        <dbReference type="EMBL" id="BCI64876.1"/>
    </source>
</evidence>
<organism evidence="2 3">
    <name type="scientific">Coprobacter secundus subsp. similis</name>
    <dbReference type="NCBI Taxonomy" id="2751153"/>
    <lineage>
        <taxon>Bacteria</taxon>
        <taxon>Pseudomonadati</taxon>
        <taxon>Bacteroidota</taxon>
        <taxon>Bacteroidia</taxon>
        <taxon>Bacteroidales</taxon>
        <taxon>Barnesiellaceae</taxon>
        <taxon>Coprobacter</taxon>
    </lineage>
</organism>
<protein>
    <recommendedName>
        <fullName evidence="1">HTH cro/C1-type domain-containing protein</fullName>
    </recommendedName>
</protein>
<accession>A0A7G1HZ01</accession>
<dbReference type="SMART" id="SM00530">
    <property type="entry name" value="HTH_XRE"/>
    <property type="match status" value="1"/>
</dbReference>
<evidence type="ECO:0000313" key="3">
    <source>
        <dbReference type="Proteomes" id="UP000594042"/>
    </source>
</evidence>
<dbReference type="Proteomes" id="UP000594042">
    <property type="component" value="Chromosome"/>
</dbReference>
<sequence length="102" mass="11398">MSLQIAFILIFVSKTKTLQNMNLRIKEVIKEKGTTITELADKMGINRVNLSNMINGNPTVETLNKIADAIGCPVTELFDRPKEDVIHCPVCGAKLELKQKEE</sequence>
<evidence type="ECO:0000259" key="1">
    <source>
        <dbReference type="PROSITE" id="PS50943"/>
    </source>
</evidence>
<dbReference type="AlphaFoldDB" id="A0A7G1HZ01"/>
<dbReference type="GO" id="GO:0003677">
    <property type="term" value="F:DNA binding"/>
    <property type="evidence" value="ECO:0007669"/>
    <property type="project" value="InterPro"/>
</dbReference>
<dbReference type="SUPFAM" id="SSF47413">
    <property type="entry name" value="lambda repressor-like DNA-binding domains"/>
    <property type="match status" value="1"/>
</dbReference>
<dbReference type="CDD" id="cd00093">
    <property type="entry name" value="HTH_XRE"/>
    <property type="match status" value="1"/>
</dbReference>
<gene>
    <name evidence="2" type="ORF">Cop2CBH44_32290</name>
</gene>
<dbReference type="EMBL" id="AP023322">
    <property type="protein sequence ID" value="BCI64876.1"/>
    <property type="molecule type" value="Genomic_DNA"/>
</dbReference>
<dbReference type="InterPro" id="IPR001387">
    <property type="entry name" value="Cro/C1-type_HTH"/>
</dbReference>
<feature type="domain" description="HTH cro/C1-type" evidence="1">
    <location>
        <begin position="25"/>
        <end position="77"/>
    </location>
</feature>
<dbReference type="Pfam" id="PF13443">
    <property type="entry name" value="HTH_26"/>
    <property type="match status" value="1"/>
</dbReference>
<reference evidence="3" key="1">
    <citation type="submission" date="2020-07" db="EMBL/GenBank/DDBJ databases">
        <title>Complete genome sequencing of Coprobacter sp. strain 2CBH44.</title>
        <authorList>
            <person name="Sakamoto M."/>
            <person name="Murakami T."/>
            <person name="Mori H."/>
        </authorList>
    </citation>
    <scope>NUCLEOTIDE SEQUENCE [LARGE SCALE GENOMIC DNA]</scope>
    <source>
        <strain evidence="3">2CBH44</strain>
    </source>
</reference>
<name>A0A7G1HZ01_9BACT</name>
<dbReference type="Gene3D" id="1.10.260.40">
    <property type="entry name" value="lambda repressor-like DNA-binding domains"/>
    <property type="match status" value="1"/>
</dbReference>
<dbReference type="InterPro" id="IPR010982">
    <property type="entry name" value="Lambda_DNA-bd_dom_sf"/>
</dbReference>
<dbReference type="PROSITE" id="PS50943">
    <property type="entry name" value="HTH_CROC1"/>
    <property type="match status" value="1"/>
</dbReference>
<dbReference type="KEGG" id="copr:Cop2CBH44_32290"/>